<keyword evidence="1" id="KW-0378">Hydrolase</keyword>
<dbReference type="InterPro" id="IPR027417">
    <property type="entry name" value="P-loop_NTPase"/>
</dbReference>
<dbReference type="InterPro" id="IPR016193">
    <property type="entry name" value="Cytidine_deaminase-like"/>
</dbReference>
<name>A0A1H8FCM9_9PROT</name>
<dbReference type="Gene3D" id="3.40.50.300">
    <property type="entry name" value="P-loop containing nucleotide triphosphate hydrolases"/>
    <property type="match status" value="1"/>
</dbReference>
<dbReference type="RefSeq" id="WP_074745057.1">
    <property type="nucleotide sequence ID" value="NZ_FOCT01000003.1"/>
</dbReference>
<dbReference type="PROSITE" id="PS51747">
    <property type="entry name" value="CYT_DCMP_DEAMINASES_2"/>
    <property type="match status" value="1"/>
</dbReference>
<dbReference type="Proteomes" id="UP000183898">
    <property type="component" value="Unassembled WGS sequence"/>
</dbReference>
<dbReference type="Pfam" id="PF00383">
    <property type="entry name" value="dCMP_cyt_deam_1"/>
    <property type="match status" value="1"/>
</dbReference>
<dbReference type="PANTHER" id="PTHR11086">
    <property type="entry name" value="DEOXYCYTIDYLATE DEAMINASE-RELATED"/>
    <property type="match status" value="1"/>
</dbReference>
<organism evidence="3 4">
    <name type="scientific">Nitrosospira multiformis</name>
    <dbReference type="NCBI Taxonomy" id="1231"/>
    <lineage>
        <taxon>Bacteria</taxon>
        <taxon>Pseudomonadati</taxon>
        <taxon>Pseudomonadota</taxon>
        <taxon>Betaproteobacteria</taxon>
        <taxon>Nitrosomonadales</taxon>
        <taxon>Nitrosomonadaceae</taxon>
        <taxon>Nitrosospira</taxon>
    </lineage>
</organism>
<evidence type="ECO:0000313" key="4">
    <source>
        <dbReference type="Proteomes" id="UP000183898"/>
    </source>
</evidence>
<evidence type="ECO:0000256" key="1">
    <source>
        <dbReference type="ARBA" id="ARBA00022801"/>
    </source>
</evidence>
<gene>
    <name evidence="3" type="ORF">SAMN05216404_103294</name>
</gene>
<reference evidence="3 4" key="1">
    <citation type="submission" date="2016-10" db="EMBL/GenBank/DDBJ databases">
        <authorList>
            <person name="de Groot N.N."/>
        </authorList>
    </citation>
    <scope>NUCLEOTIDE SEQUENCE [LARGE SCALE GENOMIC DNA]</scope>
    <source>
        <strain evidence="3 4">Nl18</strain>
    </source>
</reference>
<dbReference type="Gene3D" id="3.40.140.10">
    <property type="entry name" value="Cytidine Deaminase, domain 2"/>
    <property type="match status" value="1"/>
</dbReference>
<sequence length="582" mass="65641">MTKKKQSASSLDDENIAKGTEKIFERSSGFLVLGLTGRTGSGCSTVAELLCKSSFQELQWRALPNPPTNHEDRKDRIVEHWLKERWTKFRKIQVSQVILSFALEADPDEFTAQFRSKPPSKLRAALEEAHHAASKSLKTLSHVSTAARDAIIDADKFYFNTLPNLATELKDFLSLSAYTALFQQLGDNVRRSGSPLKKEIDPENLFAIPRRIEKLIELGQRSNELTSTICHYFVIDAIRHPYEIHYLREKINRLFIIAVTTDEESRQHRLLHRAVLKSSEIKALDDKEYPKNKRNLTGYDQFVSQNIQDCISAADIYISNIGYGSELTDLHDLTRNLCRYIALAQHPGLVTPTPEERCMQAAFAVRLNSGCISRQVGAVITDETFSIKAVGWNDVPLGQVPCLLRYSHDLYTKQKDYEAFSKFELTDKEFREKGLGAIPAVASKREEIHGRHITYCFKSVYNELVGEKNQVHTRSLHAEENAFLQISKSGGQGISAGFLFSTASPCELCAKKAYQLGISRVYYIDPYPGISASHIFGAGKNPPDVILFSGVIGRAYHQLYEPIMPYKDEMATLLLQQPLPTM</sequence>
<proteinExistence type="predicted"/>
<dbReference type="InterPro" id="IPR002125">
    <property type="entry name" value="CMP_dCMP_dom"/>
</dbReference>
<evidence type="ECO:0000259" key="2">
    <source>
        <dbReference type="PROSITE" id="PS51747"/>
    </source>
</evidence>
<dbReference type="EMBL" id="FOCT01000003">
    <property type="protein sequence ID" value="SEN29583.1"/>
    <property type="molecule type" value="Genomic_DNA"/>
</dbReference>
<evidence type="ECO:0000313" key="3">
    <source>
        <dbReference type="EMBL" id="SEN29583.1"/>
    </source>
</evidence>
<dbReference type="AlphaFoldDB" id="A0A1H8FCM9"/>
<dbReference type="PANTHER" id="PTHR11086:SF18">
    <property type="entry name" value="DEOXYCYTIDYLATE DEAMINASE"/>
    <property type="match status" value="1"/>
</dbReference>
<dbReference type="SUPFAM" id="SSF53927">
    <property type="entry name" value="Cytidine deaminase-like"/>
    <property type="match status" value="1"/>
</dbReference>
<dbReference type="GO" id="GO:0004132">
    <property type="term" value="F:dCMP deaminase activity"/>
    <property type="evidence" value="ECO:0007669"/>
    <property type="project" value="TreeGrafter"/>
</dbReference>
<dbReference type="GO" id="GO:0005737">
    <property type="term" value="C:cytoplasm"/>
    <property type="evidence" value="ECO:0007669"/>
    <property type="project" value="TreeGrafter"/>
</dbReference>
<accession>A0A1H8FCM9</accession>
<dbReference type="InterPro" id="IPR015517">
    <property type="entry name" value="dCMP_deaminase-rel"/>
</dbReference>
<protein>
    <submittedName>
        <fullName evidence="3">dCMP deaminase</fullName>
    </submittedName>
</protein>
<feature type="domain" description="CMP/dCMP-type deaminase" evidence="2">
    <location>
        <begin position="353"/>
        <end position="541"/>
    </location>
</feature>